<dbReference type="PANTHER" id="PTHR45724">
    <property type="entry name" value="AQUAPORIN NIP2-1"/>
    <property type="match status" value="1"/>
</dbReference>
<gene>
    <name evidence="7" type="ORF">SAY86_001039</name>
</gene>
<evidence type="ECO:0000256" key="2">
    <source>
        <dbReference type="ARBA" id="ARBA00022692"/>
    </source>
</evidence>
<dbReference type="InterPro" id="IPR000425">
    <property type="entry name" value="MIP"/>
</dbReference>
<proteinExistence type="inferred from homology"/>
<dbReference type="Pfam" id="PF00230">
    <property type="entry name" value="MIP"/>
    <property type="match status" value="1"/>
</dbReference>
<evidence type="ECO:0000256" key="4">
    <source>
        <dbReference type="ARBA" id="ARBA00023136"/>
    </source>
</evidence>
<keyword evidence="4 6" id="KW-0472">Membrane</keyword>
<evidence type="ECO:0000256" key="6">
    <source>
        <dbReference type="SAM" id="Phobius"/>
    </source>
</evidence>
<reference evidence="7 8" key="1">
    <citation type="journal article" date="2023" name="Hortic Res">
        <title>Pangenome of water caltrop reveals structural variations and asymmetric subgenome divergence after allopolyploidization.</title>
        <authorList>
            <person name="Zhang X."/>
            <person name="Chen Y."/>
            <person name="Wang L."/>
            <person name="Yuan Y."/>
            <person name="Fang M."/>
            <person name="Shi L."/>
            <person name="Lu R."/>
            <person name="Comes H.P."/>
            <person name="Ma Y."/>
            <person name="Chen Y."/>
            <person name="Huang G."/>
            <person name="Zhou Y."/>
            <person name="Zheng Z."/>
            <person name="Qiu Y."/>
        </authorList>
    </citation>
    <scope>NUCLEOTIDE SEQUENCE [LARGE SCALE GENOMIC DNA]</scope>
    <source>
        <strain evidence="7">F231</strain>
    </source>
</reference>
<comment type="subcellular location">
    <subcellularLocation>
        <location evidence="1">Membrane</location>
        <topology evidence="1">Multi-pass membrane protein</topology>
    </subcellularLocation>
</comment>
<feature type="transmembrane region" description="Helical" evidence="6">
    <location>
        <begin position="87"/>
        <end position="110"/>
    </location>
</feature>
<keyword evidence="3 6" id="KW-1133">Transmembrane helix</keyword>
<evidence type="ECO:0000313" key="7">
    <source>
        <dbReference type="EMBL" id="KAK4802836.1"/>
    </source>
</evidence>
<keyword evidence="8" id="KW-1185">Reference proteome</keyword>
<keyword evidence="2 5" id="KW-0812">Transmembrane</keyword>
<sequence length="307" mass="31768">MTPATPPQLPSGLLPSGLLPRSDEQARSLKCLQVSSPTAEGRRIRRSPFSAYMRKVGAEFVGTFVMVFSAAGGPIVNQKYGGLETLIGNAACAGLAVMVVILSLGHISGAHLNPAVTAAFAATRHLPLVEVPGYIMAQISGSLLASFTLKGIFHPFISGGLTLPTVGGRQAFALEFIVTFSLMLVIVAVATDTKAVGEMAGIAIGGTVMLNILVAGPSSGASMNPARTLGPAVAAGKYTSLWIYMVAPVLGAMAGAIAYTVLKDSDEQASRPCTLRCFGRSETPCEWKGFTVAITECKAMSDDDASS</sequence>
<dbReference type="PRINTS" id="PR00783">
    <property type="entry name" value="MINTRINSICP"/>
</dbReference>
<evidence type="ECO:0000256" key="3">
    <source>
        <dbReference type="ARBA" id="ARBA00022989"/>
    </source>
</evidence>
<name>A0AAN7N084_TRANT</name>
<keyword evidence="5" id="KW-0813">Transport</keyword>
<feature type="transmembrane region" description="Helical" evidence="6">
    <location>
        <begin position="202"/>
        <end position="221"/>
    </location>
</feature>
<protein>
    <submittedName>
        <fullName evidence="7">Uncharacterized protein</fullName>
    </submittedName>
</protein>
<accession>A0AAN7N084</accession>
<dbReference type="GO" id="GO:0016020">
    <property type="term" value="C:membrane"/>
    <property type="evidence" value="ECO:0007669"/>
    <property type="project" value="UniProtKB-SubCell"/>
</dbReference>
<organism evidence="7 8">
    <name type="scientific">Trapa natans</name>
    <name type="common">Water chestnut</name>
    <dbReference type="NCBI Taxonomy" id="22666"/>
    <lineage>
        <taxon>Eukaryota</taxon>
        <taxon>Viridiplantae</taxon>
        <taxon>Streptophyta</taxon>
        <taxon>Embryophyta</taxon>
        <taxon>Tracheophyta</taxon>
        <taxon>Spermatophyta</taxon>
        <taxon>Magnoliopsida</taxon>
        <taxon>eudicotyledons</taxon>
        <taxon>Gunneridae</taxon>
        <taxon>Pentapetalae</taxon>
        <taxon>rosids</taxon>
        <taxon>malvids</taxon>
        <taxon>Myrtales</taxon>
        <taxon>Lythraceae</taxon>
        <taxon>Trapa</taxon>
    </lineage>
</organism>
<feature type="transmembrane region" description="Helical" evidence="6">
    <location>
        <begin position="172"/>
        <end position="190"/>
    </location>
</feature>
<dbReference type="GO" id="GO:0015267">
    <property type="term" value="F:channel activity"/>
    <property type="evidence" value="ECO:0007669"/>
    <property type="project" value="InterPro"/>
</dbReference>
<feature type="transmembrane region" description="Helical" evidence="6">
    <location>
        <begin position="241"/>
        <end position="262"/>
    </location>
</feature>
<dbReference type="AlphaFoldDB" id="A0AAN7N084"/>
<evidence type="ECO:0000256" key="1">
    <source>
        <dbReference type="ARBA" id="ARBA00004141"/>
    </source>
</evidence>
<dbReference type="InterPro" id="IPR023271">
    <property type="entry name" value="Aquaporin-like"/>
</dbReference>
<dbReference type="SUPFAM" id="SSF81338">
    <property type="entry name" value="Aquaporin-like"/>
    <property type="match status" value="1"/>
</dbReference>
<dbReference type="CDD" id="cd00333">
    <property type="entry name" value="MIP"/>
    <property type="match status" value="1"/>
</dbReference>
<dbReference type="Gene3D" id="1.20.1080.10">
    <property type="entry name" value="Glycerol uptake facilitator protein"/>
    <property type="match status" value="1"/>
</dbReference>
<dbReference type="InterPro" id="IPR034294">
    <property type="entry name" value="Aquaporin_transptr"/>
</dbReference>
<feature type="transmembrane region" description="Helical" evidence="6">
    <location>
        <begin position="56"/>
        <end position="75"/>
    </location>
</feature>
<evidence type="ECO:0000313" key="8">
    <source>
        <dbReference type="Proteomes" id="UP001346149"/>
    </source>
</evidence>
<comment type="caution">
    <text evidence="7">The sequence shown here is derived from an EMBL/GenBank/DDBJ whole genome shotgun (WGS) entry which is preliminary data.</text>
</comment>
<dbReference type="PANTHER" id="PTHR45724:SF53">
    <property type="entry name" value="AQUAPORIN NIP5-1-RELATED"/>
    <property type="match status" value="1"/>
</dbReference>
<evidence type="ECO:0000256" key="5">
    <source>
        <dbReference type="RuleBase" id="RU000477"/>
    </source>
</evidence>
<dbReference type="Proteomes" id="UP001346149">
    <property type="component" value="Unassembled WGS sequence"/>
</dbReference>
<comment type="similarity">
    <text evidence="5">Belongs to the MIP/aquaporin (TC 1.A.8) family.</text>
</comment>
<dbReference type="EMBL" id="JAXQNO010000002">
    <property type="protein sequence ID" value="KAK4802836.1"/>
    <property type="molecule type" value="Genomic_DNA"/>
</dbReference>